<sequence length="146" mass="16874">MTSWRLPDIYRASVTHRHLCAVSSEGQFVMKLCMMGCQVIRELWFVALKEQGVSTIKKQLQLFRPACVLAKDLQNGRNSISLLPNFYLLLRRVVYITSAYHPRESDGGVPARYTLVFLYRRFYDPSKCLPPPNKILSEYNDVAEDL</sequence>
<dbReference type="EMBL" id="OX459963">
    <property type="protein sequence ID" value="CAI9167598.1"/>
    <property type="molecule type" value="Genomic_DNA"/>
</dbReference>
<proteinExistence type="predicted"/>
<accession>A0ABN8Z4M9</accession>
<reference evidence="1" key="1">
    <citation type="submission" date="2023-04" db="EMBL/GenBank/DDBJ databases">
        <authorList>
            <consortium name="ELIXIR-Norway"/>
        </authorList>
    </citation>
    <scope>NUCLEOTIDE SEQUENCE [LARGE SCALE GENOMIC DNA]</scope>
</reference>
<protein>
    <recommendedName>
        <fullName evidence="3">Rab-GAP TBC domain-containing protein</fullName>
    </recommendedName>
</protein>
<evidence type="ECO:0008006" key="3">
    <source>
        <dbReference type="Google" id="ProtNLM"/>
    </source>
</evidence>
<name>A0ABN8Z4M9_RANTA</name>
<gene>
    <name evidence="1" type="ORF">MRATA1EN1_LOCUS16560</name>
</gene>
<dbReference type="Proteomes" id="UP001176941">
    <property type="component" value="Chromosome 27"/>
</dbReference>
<evidence type="ECO:0000313" key="1">
    <source>
        <dbReference type="EMBL" id="CAI9167598.1"/>
    </source>
</evidence>
<keyword evidence="2" id="KW-1185">Reference proteome</keyword>
<evidence type="ECO:0000313" key="2">
    <source>
        <dbReference type="Proteomes" id="UP001176941"/>
    </source>
</evidence>
<organism evidence="1 2">
    <name type="scientific">Rangifer tarandus platyrhynchus</name>
    <name type="common">Svalbard reindeer</name>
    <dbReference type="NCBI Taxonomy" id="3082113"/>
    <lineage>
        <taxon>Eukaryota</taxon>
        <taxon>Metazoa</taxon>
        <taxon>Chordata</taxon>
        <taxon>Craniata</taxon>
        <taxon>Vertebrata</taxon>
        <taxon>Euteleostomi</taxon>
        <taxon>Mammalia</taxon>
        <taxon>Eutheria</taxon>
        <taxon>Laurasiatheria</taxon>
        <taxon>Artiodactyla</taxon>
        <taxon>Ruminantia</taxon>
        <taxon>Pecora</taxon>
        <taxon>Cervidae</taxon>
        <taxon>Odocoileinae</taxon>
        <taxon>Rangifer</taxon>
    </lineage>
</organism>